<name>A0AAW1P6Q9_9CHLO</name>
<evidence type="ECO:0000313" key="2">
    <source>
        <dbReference type="Proteomes" id="UP001465755"/>
    </source>
</evidence>
<protein>
    <recommendedName>
        <fullName evidence="3">Tetratricopeptide repeat protein</fullName>
    </recommendedName>
</protein>
<keyword evidence="2" id="KW-1185">Reference proteome</keyword>
<organism evidence="1 2">
    <name type="scientific">Symbiochloris irregularis</name>
    <dbReference type="NCBI Taxonomy" id="706552"/>
    <lineage>
        <taxon>Eukaryota</taxon>
        <taxon>Viridiplantae</taxon>
        <taxon>Chlorophyta</taxon>
        <taxon>core chlorophytes</taxon>
        <taxon>Trebouxiophyceae</taxon>
        <taxon>Trebouxiales</taxon>
        <taxon>Trebouxiaceae</taxon>
        <taxon>Symbiochloris</taxon>
    </lineage>
</organism>
<dbReference type="EMBL" id="JALJOQ010000026">
    <property type="protein sequence ID" value="KAK9808151.1"/>
    <property type="molecule type" value="Genomic_DNA"/>
</dbReference>
<evidence type="ECO:0000313" key="1">
    <source>
        <dbReference type="EMBL" id="KAK9808151.1"/>
    </source>
</evidence>
<dbReference type="AlphaFoldDB" id="A0AAW1P6Q9"/>
<sequence>MRESEEGLRRLALQGAWRIVAERTQGFQSAGPRGSKEAWQETAWHALALAKLRAYGAALEVLASADLPAQLGRPQESLDRFYILFQFCDAQRELQSAGLTADAEVRWRGQWSQRQNAVAGSLMAQHCSAREYGAALEWVGWALDQHPDDPVLQSRVGHLQLALGDISAASATFKALSGNAARMPAGLLQRNRGLLLFAQGDFQGAMKEFDGALSADSSDTIAANNRAICHMYACNLPGAIKAIEGDLRSRAAAHLQETVLLNLSSMYELSSAGAAAESKRALSDWAGRSGPDDLDISCIRAD</sequence>
<dbReference type="Proteomes" id="UP001465755">
    <property type="component" value="Unassembled WGS sequence"/>
</dbReference>
<proteinExistence type="predicted"/>
<gene>
    <name evidence="1" type="ORF">WJX73_002349</name>
</gene>
<dbReference type="PANTHER" id="PTHR21581:SF6">
    <property type="entry name" value="TRAFFICKING PROTEIN PARTICLE COMPLEX SUBUNIT 12"/>
    <property type="match status" value="1"/>
</dbReference>
<comment type="caution">
    <text evidence="1">The sequence shown here is derived from an EMBL/GenBank/DDBJ whole genome shotgun (WGS) entry which is preliminary data.</text>
</comment>
<accession>A0AAW1P6Q9</accession>
<dbReference type="SUPFAM" id="SSF48452">
    <property type="entry name" value="TPR-like"/>
    <property type="match status" value="1"/>
</dbReference>
<reference evidence="1 2" key="1">
    <citation type="journal article" date="2024" name="Nat. Commun.">
        <title>Phylogenomics reveals the evolutionary origins of lichenization in chlorophyte algae.</title>
        <authorList>
            <person name="Puginier C."/>
            <person name="Libourel C."/>
            <person name="Otte J."/>
            <person name="Skaloud P."/>
            <person name="Haon M."/>
            <person name="Grisel S."/>
            <person name="Petersen M."/>
            <person name="Berrin J.G."/>
            <person name="Delaux P.M."/>
            <person name="Dal Grande F."/>
            <person name="Keller J."/>
        </authorList>
    </citation>
    <scope>NUCLEOTIDE SEQUENCE [LARGE SCALE GENOMIC DNA]</scope>
    <source>
        <strain evidence="1 2">SAG 2036</strain>
    </source>
</reference>
<dbReference type="PANTHER" id="PTHR21581">
    <property type="entry name" value="D-ALANYL-D-ALANINE CARBOXYPEPTIDASE"/>
    <property type="match status" value="1"/>
</dbReference>
<dbReference type="InterPro" id="IPR011990">
    <property type="entry name" value="TPR-like_helical_dom_sf"/>
</dbReference>
<dbReference type="Gene3D" id="1.25.40.10">
    <property type="entry name" value="Tetratricopeptide repeat domain"/>
    <property type="match status" value="1"/>
</dbReference>
<evidence type="ECO:0008006" key="3">
    <source>
        <dbReference type="Google" id="ProtNLM"/>
    </source>
</evidence>